<evidence type="ECO:0000256" key="18">
    <source>
        <dbReference type="ARBA" id="ARBA00023172"/>
    </source>
</evidence>
<evidence type="ECO:0000256" key="19">
    <source>
        <dbReference type="ARBA" id="ARBA00039658"/>
    </source>
</evidence>
<keyword evidence="14" id="KW-0229">DNA integration</keyword>
<feature type="compositionally biased region" description="Basic and acidic residues" evidence="21">
    <location>
        <begin position="1"/>
        <end position="20"/>
    </location>
</feature>
<keyword evidence="10" id="KW-0064">Aspartyl protease</keyword>
<dbReference type="Gene3D" id="2.40.50.40">
    <property type="match status" value="1"/>
</dbReference>
<comment type="similarity">
    <text evidence="2">Belongs to the beta type-B retroviral polymerase family. HERV class-II K(HML-2) pol subfamily.</text>
</comment>
<evidence type="ECO:0000256" key="10">
    <source>
        <dbReference type="ARBA" id="ARBA00022750"/>
    </source>
</evidence>
<evidence type="ECO:0000256" key="3">
    <source>
        <dbReference type="ARBA" id="ARBA00012180"/>
    </source>
</evidence>
<evidence type="ECO:0000256" key="13">
    <source>
        <dbReference type="ARBA" id="ARBA00022842"/>
    </source>
</evidence>
<comment type="subcellular location">
    <subcellularLocation>
        <location evidence="1">Nucleus</location>
    </subcellularLocation>
</comment>
<dbReference type="InterPro" id="IPR000953">
    <property type="entry name" value="Chromo/chromo_shadow_dom"/>
</dbReference>
<evidence type="ECO:0000256" key="2">
    <source>
        <dbReference type="ARBA" id="ARBA00010879"/>
    </source>
</evidence>
<dbReference type="Pfam" id="PF03732">
    <property type="entry name" value="Retrotrans_gag"/>
    <property type="match status" value="1"/>
</dbReference>
<keyword evidence="18" id="KW-0233">DNA recombination</keyword>
<dbReference type="PROSITE" id="PS50994">
    <property type="entry name" value="INTEGRASE"/>
    <property type="match status" value="1"/>
</dbReference>
<dbReference type="GO" id="GO:0004523">
    <property type="term" value="F:RNA-DNA hybrid ribonuclease activity"/>
    <property type="evidence" value="ECO:0007669"/>
    <property type="project" value="UniProtKB-EC"/>
</dbReference>
<evidence type="ECO:0000259" key="23">
    <source>
        <dbReference type="PROSITE" id="PS50158"/>
    </source>
</evidence>
<name>A0ABD0MCL7_CIRMR</name>
<dbReference type="Gene3D" id="2.40.70.10">
    <property type="entry name" value="Acid Proteases"/>
    <property type="match status" value="1"/>
</dbReference>
<dbReference type="InterPro" id="IPR012337">
    <property type="entry name" value="RNaseH-like_sf"/>
</dbReference>
<evidence type="ECO:0000256" key="20">
    <source>
        <dbReference type="PROSITE-ProRule" id="PRU00047"/>
    </source>
</evidence>
<evidence type="ECO:0000256" key="16">
    <source>
        <dbReference type="ARBA" id="ARBA00022932"/>
    </source>
</evidence>
<evidence type="ECO:0000256" key="9">
    <source>
        <dbReference type="ARBA" id="ARBA00022723"/>
    </source>
</evidence>
<dbReference type="InterPro" id="IPR041588">
    <property type="entry name" value="Integrase_H2C2"/>
</dbReference>
<sequence>MLTLADRKIKKERMIEHQDENAPPATLKIAWMEKHKMQAMHLKEVRPKRQESSRTKTEQEESITLTEYTEEENRPEEHKKQRKTEQADKTAPPAKEKCVQMEGDKKGANNTRPDLNIMNPTGVDPFQELVDSLRKVLSVPASTAPPPAPPSAPPSAPASAPSSSAPVYTASPVVNPAPYSGSAEECNGFLLQCSLALEMQPHRFPTERAKISFILSLLSGRALQWAESLWQQNGPATHSLDTFIAHFREVFGRPAVSEQLYHLQQGRNSIQDYALRFRTLAASSGWNERSLITTYRQGLEPSLRLHLSAYDDTIGLERFIQLSIRVANRIRGCMEGSSCQNPTLQLRQPELHSPPEPAVEPMQIDFSRLSSTERRRRLTQGLCLYCGQNGHVLQTCPIRPPRSMVSVVSYSSTSVRPLTTAVRLTTPYHSVTVHALLDSGSAGNFISQDLCNQLGLKKKVNDIQYKIQSITGSPLGRGKVQYCVGPLQLQVGQLHIEELCLLVLENSTAGIVLGRPWLVLHDPTLSWTTGEVLKWGKDCFSRCFPHIPKPVSQNPTLPLSSTSIESPVEKLSVEIPAAYSHFSDVFCPKRATQLPPHRPWDCAIELLSGEPVPRGKIYPLSIPEQKAMEEYIEEALQQGYIRPSTSPAASSFFFVAKKDGGLRPCIDYRALNNITVKYRYPLPLVPAALEQLRGARIFSKLDLRSAYNLIRIREGDEWKTAFVTPTGHYEYLVMPYGLVNAPSVFQGYMNEVFRECLHRYVLVYIDDILVYSRNEAEHRQHVSEVLRRLREHHLFLKAEKCTFHQSSIQFLGYDISPKGIQMDERKVDAIKSWPIPTSVKELQRFLGFSNFYRRFIHNYSTITSPLTDLLKGRPKSLSWTPEANLAMRTLQQAFTSAPLLVHPDPEKPFVVEVDASTSGVGAVLSQQQGTPPRLHPCAFFSKKLSSAEQNYDIGNRELLAIKLALEEWRHWLEGALHPFVVLTDHRNLEYLRETKRLNPRQARWALFFTRFNFTISYRPGTKNTKADALSCLHAPSELPDTPDSILPPELIVSPIQWSLDEDIAAASVSDPAPPGCPTNRIYVPRSLRIRLIHSSHTSLGTGHPGTNQTLSLLQDRFWWPEMLQDIRMYVRGCQECAMSKTPRHLPSGKLHPLPIPRRPWSHLGVDFVTDLPPSEGNTCILVTVDRFSKACRLIPLKGLPTAMETAELLFNHVFRNFGLPEDIVSDRGPQFISRVWRSFFSLLGVTVSLSSGCHPQSNGQTERKIQEIGRYLRTFCHSHQNSWNRYLAWAEYAQNSLRQPSTDLTPFQCVLGYQPPLFPWSGEPSDVPSVTHWFQESERVWDSAHQHLQRAVRRQKHYSDVRRASTPVFQPGQKVWLSTRDIRLRLPCKKLSPRFIGPFPVIRQINPVTYQLQLPAHYRIHPSFHVSLLKPFHSPVSPVPTEPGPIEEPPLPMVLEDGTIYSVKEILNSRRRGGRLEYLVDWEGYGPEERSWVPRDDILDPNLLTEFHATHPQCPAPRGRGRPPRRRGIRPSGAGRGGGGSVTATPGSSTTQITQSPEY</sequence>
<dbReference type="GO" id="GO:0006508">
    <property type="term" value="P:proteolysis"/>
    <property type="evidence" value="ECO:0007669"/>
    <property type="project" value="UniProtKB-KW"/>
</dbReference>
<dbReference type="InterPro" id="IPR041373">
    <property type="entry name" value="RT_RNaseH"/>
</dbReference>
<dbReference type="InterPro" id="IPR036875">
    <property type="entry name" value="Znf_CCHC_sf"/>
</dbReference>
<dbReference type="GO" id="GO:0006310">
    <property type="term" value="P:DNA recombination"/>
    <property type="evidence" value="ECO:0007669"/>
    <property type="project" value="UniProtKB-KW"/>
</dbReference>
<dbReference type="FunFam" id="3.30.70.270:FF:000026">
    <property type="entry name" value="Transposon Ty3-G Gag-Pol polyprotein"/>
    <property type="match status" value="1"/>
</dbReference>
<keyword evidence="5" id="KW-0645">Protease</keyword>
<keyword evidence="8" id="KW-0540">Nuclease</keyword>
<dbReference type="SUPFAM" id="SSF56672">
    <property type="entry name" value="DNA/RNA polymerases"/>
    <property type="match status" value="1"/>
</dbReference>
<dbReference type="PANTHER" id="PTHR37984:SF5">
    <property type="entry name" value="PROTEIN NYNRIN-LIKE"/>
    <property type="match status" value="1"/>
</dbReference>
<dbReference type="EMBL" id="JAMKFB020000716">
    <property type="protein sequence ID" value="KAL0147995.1"/>
    <property type="molecule type" value="Genomic_DNA"/>
</dbReference>
<dbReference type="GO" id="GO:0004190">
    <property type="term" value="F:aspartic-type endopeptidase activity"/>
    <property type="evidence" value="ECO:0007669"/>
    <property type="project" value="UniProtKB-KW"/>
</dbReference>
<feature type="compositionally biased region" description="Low complexity" evidence="21">
    <location>
        <begin position="157"/>
        <end position="166"/>
    </location>
</feature>
<dbReference type="InterPro" id="IPR016197">
    <property type="entry name" value="Chromo-like_dom_sf"/>
</dbReference>
<feature type="region of interest" description="Disordered" evidence="21">
    <location>
        <begin position="1507"/>
        <end position="1559"/>
    </location>
</feature>
<feature type="region of interest" description="Disordered" evidence="21">
    <location>
        <begin position="40"/>
        <end position="119"/>
    </location>
</feature>
<protein>
    <recommendedName>
        <fullName evidence="19">Gypsy retrotransposon integrase-like protein 1</fullName>
        <ecNumber evidence="4">2.7.7.49</ecNumber>
        <ecNumber evidence="3">3.1.26.4</ecNumber>
    </recommendedName>
</protein>
<dbReference type="FunFam" id="3.10.20.370:FF:000003">
    <property type="entry name" value="Transposon Tf2-6 polyprotein"/>
    <property type="match status" value="1"/>
</dbReference>
<feature type="compositionally biased region" description="Basic and acidic residues" evidence="21">
    <location>
        <begin position="71"/>
        <end position="107"/>
    </location>
</feature>
<dbReference type="SUPFAM" id="SSF50630">
    <property type="entry name" value="Acid proteases"/>
    <property type="match status" value="1"/>
</dbReference>
<dbReference type="Gene3D" id="3.30.420.10">
    <property type="entry name" value="Ribonuclease H-like superfamily/Ribonuclease H"/>
    <property type="match status" value="1"/>
</dbReference>
<keyword evidence="16" id="KW-0239">DNA-directed DNA polymerase</keyword>
<feature type="region of interest" description="Disordered" evidence="21">
    <location>
        <begin position="140"/>
        <end position="166"/>
    </location>
</feature>
<dbReference type="InterPro" id="IPR001584">
    <property type="entry name" value="Integrase_cat-core"/>
</dbReference>
<proteinExistence type="inferred from homology"/>
<dbReference type="Pfam" id="PF17917">
    <property type="entry name" value="RT_RNaseH"/>
    <property type="match status" value="1"/>
</dbReference>
<dbReference type="CDD" id="cd09274">
    <property type="entry name" value="RNase_HI_RT_Ty3"/>
    <property type="match status" value="1"/>
</dbReference>
<dbReference type="SUPFAM" id="SSF53098">
    <property type="entry name" value="Ribonuclease H-like"/>
    <property type="match status" value="1"/>
</dbReference>
<dbReference type="InterPro" id="IPR050951">
    <property type="entry name" value="Retrovirus_Pol_polyprotein"/>
</dbReference>
<evidence type="ECO:0000259" key="24">
    <source>
        <dbReference type="PROSITE" id="PS50878"/>
    </source>
</evidence>
<dbReference type="Pfam" id="PF24626">
    <property type="entry name" value="SH3_Tf2-1"/>
    <property type="match status" value="1"/>
</dbReference>
<evidence type="ECO:0000313" key="26">
    <source>
        <dbReference type="EMBL" id="KAL0147995.1"/>
    </source>
</evidence>
<dbReference type="PROSITE" id="PS50158">
    <property type="entry name" value="ZF_CCHC"/>
    <property type="match status" value="1"/>
</dbReference>
<dbReference type="GO" id="GO:0003964">
    <property type="term" value="F:RNA-directed DNA polymerase activity"/>
    <property type="evidence" value="ECO:0007669"/>
    <property type="project" value="UniProtKB-KW"/>
</dbReference>
<keyword evidence="27" id="KW-1185">Reference proteome</keyword>
<dbReference type="Pfam" id="PF13650">
    <property type="entry name" value="Asp_protease_2"/>
    <property type="match status" value="1"/>
</dbReference>
<dbReference type="CDD" id="cd01647">
    <property type="entry name" value="RT_LTR"/>
    <property type="match status" value="1"/>
</dbReference>
<keyword evidence="11" id="KW-0255">Endonuclease</keyword>
<evidence type="ECO:0000256" key="12">
    <source>
        <dbReference type="ARBA" id="ARBA00022801"/>
    </source>
</evidence>
<evidence type="ECO:0000256" key="21">
    <source>
        <dbReference type="SAM" id="MobiDB-lite"/>
    </source>
</evidence>
<dbReference type="InterPro" id="IPR005162">
    <property type="entry name" value="Retrotrans_gag_dom"/>
</dbReference>
<evidence type="ECO:0000313" key="27">
    <source>
        <dbReference type="Proteomes" id="UP001529510"/>
    </source>
</evidence>
<comment type="caution">
    <text evidence="26">The sequence shown here is derived from an EMBL/GenBank/DDBJ whole genome shotgun (WGS) entry which is preliminary data.</text>
</comment>
<dbReference type="EC" id="3.1.26.4" evidence="3"/>
<dbReference type="GO" id="GO:0003887">
    <property type="term" value="F:DNA-directed DNA polymerase activity"/>
    <property type="evidence" value="ECO:0007669"/>
    <property type="project" value="UniProtKB-KW"/>
</dbReference>
<evidence type="ECO:0000256" key="14">
    <source>
        <dbReference type="ARBA" id="ARBA00022908"/>
    </source>
</evidence>
<evidence type="ECO:0000256" key="15">
    <source>
        <dbReference type="ARBA" id="ARBA00022918"/>
    </source>
</evidence>
<organism evidence="26 27">
    <name type="scientific">Cirrhinus mrigala</name>
    <name type="common">Mrigala</name>
    <dbReference type="NCBI Taxonomy" id="683832"/>
    <lineage>
        <taxon>Eukaryota</taxon>
        <taxon>Metazoa</taxon>
        <taxon>Chordata</taxon>
        <taxon>Craniata</taxon>
        <taxon>Vertebrata</taxon>
        <taxon>Euteleostomi</taxon>
        <taxon>Actinopterygii</taxon>
        <taxon>Neopterygii</taxon>
        <taxon>Teleostei</taxon>
        <taxon>Ostariophysi</taxon>
        <taxon>Cypriniformes</taxon>
        <taxon>Cyprinidae</taxon>
        <taxon>Labeoninae</taxon>
        <taxon>Labeonini</taxon>
        <taxon>Cirrhinus</taxon>
    </lineage>
</organism>
<evidence type="ECO:0000256" key="8">
    <source>
        <dbReference type="ARBA" id="ARBA00022722"/>
    </source>
</evidence>
<dbReference type="GO" id="GO:0008270">
    <property type="term" value="F:zinc ion binding"/>
    <property type="evidence" value="ECO:0007669"/>
    <property type="project" value="UniProtKB-KW"/>
</dbReference>
<dbReference type="Pfam" id="PF17921">
    <property type="entry name" value="Integrase_H2C2"/>
    <property type="match status" value="1"/>
</dbReference>
<dbReference type="GO" id="GO:0015074">
    <property type="term" value="P:DNA integration"/>
    <property type="evidence" value="ECO:0007669"/>
    <property type="project" value="UniProtKB-KW"/>
</dbReference>
<dbReference type="InterPro" id="IPR001878">
    <property type="entry name" value="Znf_CCHC"/>
</dbReference>
<evidence type="ECO:0000256" key="1">
    <source>
        <dbReference type="ARBA" id="ARBA00004123"/>
    </source>
</evidence>
<evidence type="ECO:0000256" key="17">
    <source>
        <dbReference type="ARBA" id="ARBA00023125"/>
    </source>
</evidence>
<dbReference type="SMART" id="SM00298">
    <property type="entry name" value="CHROMO"/>
    <property type="match status" value="1"/>
</dbReference>
<accession>A0ABD0MCL7</accession>
<dbReference type="InterPro" id="IPR036397">
    <property type="entry name" value="RNaseH_sf"/>
</dbReference>
<dbReference type="FunFam" id="1.10.340.70:FF:000001">
    <property type="entry name" value="Retrovirus-related Pol polyprotein from transposon gypsy-like Protein"/>
    <property type="match status" value="1"/>
</dbReference>
<dbReference type="GO" id="GO:0003677">
    <property type="term" value="F:DNA binding"/>
    <property type="evidence" value="ECO:0007669"/>
    <property type="project" value="UniProtKB-KW"/>
</dbReference>
<dbReference type="SUPFAM" id="SSF54160">
    <property type="entry name" value="Chromo domain-like"/>
    <property type="match status" value="1"/>
</dbReference>
<dbReference type="InterPro" id="IPR056924">
    <property type="entry name" value="SH3_Tf2-1"/>
</dbReference>
<dbReference type="InterPro" id="IPR000477">
    <property type="entry name" value="RT_dom"/>
</dbReference>
<dbReference type="PROSITE" id="PS50013">
    <property type="entry name" value="CHROMO_2"/>
    <property type="match status" value="1"/>
</dbReference>
<feature type="compositionally biased region" description="Basic residues" evidence="21">
    <location>
        <begin position="1519"/>
        <end position="1529"/>
    </location>
</feature>
<dbReference type="Gene3D" id="3.10.10.10">
    <property type="entry name" value="HIV Type 1 Reverse Transcriptase, subunit A, domain 1"/>
    <property type="match status" value="1"/>
</dbReference>
<keyword evidence="17" id="KW-0238">DNA-binding</keyword>
<keyword evidence="6" id="KW-0808">Transferase</keyword>
<dbReference type="Gene3D" id="3.30.70.270">
    <property type="match status" value="2"/>
</dbReference>
<evidence type="ECO:0000256" key="6">
    <source>
        <dbReference type="ARBA" id="ARBA00022679"/>
    </source>
</evidence>
<dbReference type="Pfam" id="PF00078">
    <property type="entry name" value="RVT_1"/>
    <property type="match status" value="1"/>
</dbReference>
<feature type="domain" description="Reverse transcriptase" evidence="24">
    <location>
        <begin position="636"/>
        <end position="815"/>
    </location>
</feature>
<dbReference type="SUPFAM" id="SSF57756">
    <property type="entry name" value="Retrovirus zinc finger-like domains"/>
    <property type="match status" value="1"/>
</dbReference>
<feature type="region of interest" description="Disordered" evidence="21">
    <location>
        <begin position="1"/>
        <end position="23"/>
    </location>
</feature>
<keyword evidence="13" id="KW-0460">Magnesium</keyword>
<dbReference type="Proteomes" id="UP001529510">
    <property type="component" value="Unassembled WGS sequence"/>
</dbReference>
<dbReference type="InterPro" id="IPR043128">
    <property type="entry name" value="Rev_trsase/Diguanyl_cyclase"/>
</dbReference>
<dbReference type="InterPro" id="IPR043502">
    <property type="entry name" value="DNA/RNA_pol_sf"/>
</dbReference>
<dbReference type="InterPro" id="IPR021109">
    <property type="entry name" value="Peptidase_aspartic_dom_sf"/>
</dbReference>
<keyword evidence="12" id="KW-0378">Hydrolase</keyword>
<evidence type="ECO:0000259" key="25">
    <source>
        <dbReference type="PROSITE" id="PS50994"/>
    </source>
</evidence>
<feature type="compositionally biased region" description="Low complexity" evidence="21">
    <location>
        <begin position="1542"/>
        <end position="1551"/>
    </location>
</feature>
<keyword evidence="15" id="KW-0695">RNA-directed DNA polymerase</keyword>
<feature type="compositionally biased region" description="Pro residues" evidence="21">
    <location>
        <begin position="143"/>
        <end position="156"/>
    </location>
</feature>
<evidence type="ECO:0000256" key="5">
    <source>
        <dbReference type="ARBA" id="ARBA00022670"/>
    </source>
</evidence>
<dbReference type="Pfam" id="PF00385">
    <property type="entry name" value="Chromo"/>
    <property type="match status" value="1"/>
</dbReference>
<dbReference type="EC" id="2.7.7.49" evidence="4"/>
<dbReference type="CDD" id="cd00303">
    <property type="entry name" value="retropepsin_like"/>
    <property type="match status" value="1"/>
</dbReference>
<feature type="domain" description="CCHC-type" evidence="23">
    <location>
        <begin position="383"/>
        <end position="397"/>
    </location>
</feature>
<dbReference type="InterPro" id="IPR023780">
    <property type="entry name" value="Chromo_domain"/>
</dbReference>
<reference evidence="26 27" key="1">
    <citation type="submission" date="2024-05" db="EMBL/GenBank/DDBJ databases">
        <title>Genome sequencing and assembly of Indian major carp, Cirrhinus mrigala (Hamilton, 1822).</title>
        <authorList>
            <person name="Mohindra V."/>
            <person name="Chowdhury L.M."/>
            <person name="Lal K."/>
            <person name="Jena J.K."/>
        </authorList>
    </citation>
    <scope>NUCLEOTIDE SEQUENCE [LARGE SCALE GENOMIC DNA]</scope>
    <source>
        <strain evidence="26">CM1030</strain>
        <tissue evidence="26">Blood</tissue>
    </source>
</reference>
<feature type="domain" description="Chromo" evidence="22">
    <location>
        <begin position="1461"/>
        <end position="1519"/>
    </location>
</feature>
<evidence type="ECO:0000256" key="7">
    <source>
        <dbReference type="ARBA" id="ARBA00022695"/>
    </source>
</evidence>
<evidence type="ECO:0000256" key="4">
    <source>
        <dbReference type="ARBA" id="ARBA00012493"/>
    </source>
</evidence>
<evidence type="ECO:0000256" key="11">
    <source>
        <dbReference type="ARBA" id="ARBA00022759"/>
    </source>
</evidence>
<dbReference type="GO" id="GO:0005634">
    <property type="term" value="C:nucleus"/>
    <property type="evidence" value="ECO:0007669"/>
    <property type="project" value="UniProtKB-SubCell"/>
</dbReference>
<dbReference type="FunFam" id="3.30.420.10:FF:000032">
    <property type="entry name" value="Retrovirus-related Pol polyprotein from transposon 297-like Protein"/>
    <property type="match status" value="1"/>
</dbReference>
<keyword evidence="20" id="KW-0863">Zinc-finger</keyword>
<dbReference type="Pfam" id="PF00665">
    <property type="entry name" value="rve"/>
    <property type="match status" value="1"/>
</dbReference>
<feature type="domain" description="Integrase catalytic" evidence="25">
    <location>
        <begin position="1155"/>
        <end position="1314"/>
    </location>
</feature>
<keyword evidence="20" id="KW-0862">Zinc</keyword>
<gene>
    <name evidence="26" type="ORF">M9458_056722</name>
</gene>
<dbReference type="PROSITE" id="PS50878">
    <property type="entry name" value="RT_POL"/>
    <property type="match status" value="1"/>
</dbReference>
<evidence type="ECO:0000259" key="22">
    <source>
        <dbReference type="PROSITE" id="PS50013"/>
    </source>
</evidence>
<feature type="compositionally biased region" description="Basic and acidic residues" evidence="21">
    <location>
        <begin position="40"/>
        <end position="59"/>
    </location>
</feature>
<keyword evidence="7" id="KW-0548">Nucleotidyltransferase</keyword>
<keyword evidence="9" id="KW-0479">Metal-binding</keyword>
<dbReference type="PANTHER" id="PTHR37984">
    <property type="entry name" value="PROTEIN CBG26694"/>
    <property type="match status" value="1"/>
</dbReference>
<dbReference type="Gene3D" id="1.10.340.70">
    <property type="match status" value="1"/>
</dbReference>